<gene>
    <name evidence="2" type="ORF">GCM10010991_29590</name>
</gene>
<dbReference type="Proteomes" id="UP000598196">
    <property type="component" value="Unassembled WGS sequence"/>
</dbReference>
<protein>
    <submittedName>
        <fullName evidence="2">Uncharacterized protein</fullName>
    </submittedName>
</protein>
<sequence>MTVISSTVASKERPESKARLASGWWLLPCIIGGTAVWVWLGVALIRWLF</sequence>
<evidence type="ECO:0000313" key="3">
    <source>
        <dbReference type="Proteomes" id="UP000598196"/>
    </source>
</evidence>
<reference evidence="2 3" key="1">
    <citation type="journal article" date="2014" name="Int. J. Syst. Evol. Microbiol.">
        <title>Complete genome sequence of Corynebacterium casei LMG S-19264T (=DSM 44701T), isolated from a smear-ripened cheese.</title>
        <authorList>
            <consortium name="US DOE Joint Genome Institute (JGI-PGF)"/>
            <person name="Walter F."/>
            <person name="Albersmeier A."/>
            <person name="Kalinowski J."/>
            <person name="Ruckert C."/>
        </authorList>
    </citation>
    <scope>NUCLEOTIDE SEQUENCE [LARGE SCALE GENOMIC DNA]</scope>
    <source>
        <strain evidence="2 3">CGMCC 1.7029</strain>
    </source>
</reference>
<keyword evidence="1" id="KW-1133">Transmembrane helix</keyword>
<organism evidence="2 3">
    <name type="scientific">Gemmobacter aquaticus</name>
    <dbReference type="NCBI Taxonomy" id="490185"/>
    <lineage>
        <taxon>Bacteria</taxon>
        <taxon>Pseudomonadati</taxon>
        <taxon>Pseudomonadota</taxon>
        <taxon>Alphaproteobacteria</taxon>
        <taxon>Rhodobacterales</taxon>
        <taxon>Paracoccaceae</taxon>
        <taxon>Gemmobacter</taxon>
    </lineage>
</organism>
<name>A0A917YLV6_9RHOB</name>
<accession>A0A917YLV6</accession>
<comment type="caution">
    <text evidence="2">The sequence shown here is derived from an EMBL/GenBank/DDBJ whole genome shotgun (WGS) entry which is preliminary data.</text>
</comment>
<evidence type="ECO:0000313" key="2">
    <source>
        <dbReference type="EMBL" id="GGO36145.1"/>
    </source>
</evidence>
<evidence type="ECO:0000256" key="1">
    <source>
        <dbReference type="SAM" id="Phobius"/>
    </source>
</evidence>
<keyword evidence="1" id="KW-0812">Transmembrane</keyword>
<feature type="transmembrane region" description="Helical" evidence="1">
    <location>
        <begin position="24"/>
        <end position="48"/>
    </location>
</feature>
<keyword evidence="1" id="KW-0472">Membrane</keyword>
<dbReference type="AlphaFoldDB" id="A0A917YLV6"/>
<keyword evidence="3" id="KW-1185">Reference proteome</keyword>
<proteinExistence type="predicted"/>
<dbReference type="RefSeq" id="WP_158635619.1">
    <property type="nucleotide sequence ID" value="NZ_BMLP01000007.1"/>
</dbReference>
<dbReference type="EMBL" id="BMLP01000007">
    <property type="protein sequence ID" value="GGO36145.1"/>
    <property type="molecule type" value="Genomic_DNA"/>
</dbReference>